<reference evidence="1 2" key="1">
    <citation type="journal article" date="2021" name="Hortic Res">
        <title>High-quality reference genome and annotation aids understanding of berry development for evergreen blueberry (Vaccinium darrowii).</title>
        <authorList>
            <person name="Yu J."/>
            <person name="Hulse-Kemp A.M."/>
            <person name="Babiker E."/>
            <person name="Staton M."/>
        </authorList>
    </citation>
    <scope>NUCLEOTIDE SEQUENCE [LARGE SCALE GENOMIC DNA]</scope>
    <source>
        <strain evidence="2">cv. NJ 8807/NJ 8810</strain>
        <tissue evidence="1">Young leaf</tissue>
    </source>
</reference>
<dbReference type="EMBL" id="CM037152">
    <property type="protein sequence ID" value="KAH7834249.1"/>
    <property type="molecule type" value="Genomic_DNA"/>
</dbReference>
<evidence type="ECO:0000313" key="1">
    <source>
        <dbReference type="EMBL" id="KAH7834249.1"/>
    </source>
</evidence>
<gene>
    <name evidence="1" type="ORF">Vadar_014120</name>
</gene>
<comment type="caution">
    <text evidence="1">The sequence shown here is derived from an EMBL/GenBank/DDBJ whole genome shotgun (WGS) entry which is preliminary data.</text>
</comment>
<accession>A0ACB7X0J6</accession>
<proteinExistence type="predicted"/>
<protein>
    <submittedName>
        <fullName evidence="1">Uncharacterized protein</fullName>
    </submittedName>
</protein>
<organism evidence="1 2">
    <name type="scientific">Vaccinium darrowii</name>
    <dbReference type="NCBI Taxonomy" id="229202"/>
    <lineage>
        <taxon>Eukaryota</taxon>
        <taxon>Viridiplantae</taxon>
        <taxon>Streptophyta</taxon>
        <taxon>Embryophyta</taxon>
        <taxon>Tracheophyta</taxon>
        <taxon>Spermatophyta</taxon>
        <taxon>Magnoliopsida</taxon>
        <taxon>eudicotyledons</taxon>
        <taxon>Gunneridae</taxon>
        <taxon>Pentapetalae</taxon>
        <taxon>asterids</taxon>
        <taxon>Ericales</taxon>
        <taxon>Ericaceae</taxon>
        <taxon>Vaccinioideae</taxon>
        <taxon>Vaccinieae</taxon>
        <taxon>Vaccinium</taxon>
    </lineage>
</organism>
<dbReference type="Proteomes" id="UP000828048">
    <property type="component" value="Chromosome 2"/>
</dbReference>
<name>A0ACB7X0J6_9ERIC</name>
<sequence>MLLHGALASSIREDSLLYLSLIVNGDSNLIVVVSVCVRTRRWSSLKVKQSDRCCHCISFEAILKSIRGTVNITVEKIYLGYFEIYLRIQGVLVYDLVVRIINEALKNRHVKKVSSLPDFLRLLRLVQAEKLVNRVEEYPQRLSDEAEGRVGKGKVVFVEVLVLVVVVDLEEGIVVRVVDAFLGGDEEVDNCEDLVGVVEQRVGFLGQDGEVARSVEVFGLEEFLGKGAQVLYIIVLMIQYSSFYNQCLWDRMFALHYHVCLDFILHVLP</sequence>
<evidence type="ECO:0000313" key="2">
    <source>
        <dbReference type="Proteomes" id="UP000828048"/>
    </source>
</evidence>
<keyword evidence="2" id="KW-1185">Reference proteome</keyword>